<proteinExistence type="predicted"/>
<dbReference type="InterPro" id="IPR004843">
    <property type="entry name" value="Calcineurin-like_PHP"/>
</dbReference>
<evidence type="ECO:0000313" key="3">
    <source>
        <dbReference type="Proteomes" id="UP000722336"/>
    </source>
</evidence>
<accession>A0ABS6SAT0</accession>
<evidence type="ECO:0000259" key="1">
    <source>
        <dbReference type="Pfam" id="PF00149"/>
    </source>
</evidence>
<keyword evidence="3" id="KW-1185">Reference proteome</keyword>
<dbReference type="PANTHER" id="PTHR31302:SF0">
    <property type="entry name" value="TRANSMEMBRANE PROTEIN WITH METALLOPHOSPHOESTERASE DOMAIN"/>
    <property type="match status" value="1"/>
</dbReference>
<dbReference type="Proteomes" id="UP000722336">
    <property type="component" value="Unassembled WGS sequence"/>
</dbReference>
<gene>
    <name evidence="2" type="ORF">KCG44_01810</name>
</gene>
<dbReference type="PANTHER" id="PTHR31302">
    <property type="entry name" value="TRANSMEMBRANE PROTEIN WITH METALLOPHOSPHOESTERASE DOMAIN-RELATED"/>
    <property type="match status" value="1"/>
</dbReference>
<evidence type="ECO:0000313" key="2">
    <source>
        <dbReference type="EMBL" id="MBV7255515.1"/>
    </source>
</evidence>
<comment type="caution">
    <text evidence="2">The sequence shown here is derived from an EMBL/GenBank/DDBJ whole genome shotgun (WGS) entry which is preliminary data.</text>
</comment>
<dbReference type="RefSeq" id="WP_218443846.1">
    <property type="nucleotide sequence ID" value="NZ_JAGSPA010000001.1"/>
</dbReference>
<sequence>MIGKRIKAIFIALLLTGLAVIAYMYTVAIRMPVVRTANVAALPPGAAPLSILLIADTQVAGPDMPPERLARIVEQANALAPDIILIAGDFVSDRRVSSRLYSARDAVAPLFELRATHGVYAVAGNHDHWRGIGDFRMAFADSPVTYMANESTNAGPIRIVGIDDPHTRHDDVAASFAGISAADQRPLIVLTHSPDVVPHLPAAANLVFAGHTHGGQIRLPVFGAIAHASAYGNRFLDGHIVEGGRNIFVTAGIGTSILPLRLGAVPDMWLVELTPRTDTP</sequence>
<feature type="domain" description="Calcineurin-like phosphoesterase" evidence="1">
    <location>
        <begin position="50"/>
        <end position="214"/>
    </location>
</feature>
<dbReference type="EMBL" id="JAGSPA010000001">
    <property type="protein sequence ID" value="MBV7255515.1"/>
    <property type="molecule type" value="Genomic_DNA"/>
</dbReference>
<name>A0ABS6SAT0_9SPHN</name>
<protein>
    <submittedName>
        <fullName evidence="2">Metallophosphoesterase</fullName>
    </submittedName>
</protein>
<dbReference type="InterPro" id="IPR051158">
    <property type="entry name" value="Metallophosphoesterase_sf"/>
</dbReference>
<dbReference type="Pfam" id="PF00149">
    <property type="entry name" value="Metallophos"/>
    <property type="match status" value="1"/>
</dbReference>
<organism evidence="2 3">
    <name type="scientific">Pacificimonas pallii</name>
    <dbReference type="NCBI Taxonomy" id="2827236"/>
    <lineage>
        <taxon>Bacteria</taxon>
        <taxon>Pseudomonadati</taxon>
        <taxon>Pseudomonadota</taxon>
        <taxon>Alphaproteobacteria</taxon>
        <taxon>Sphingomonadales</taxon>
        <taxon>Sphingosinicellaceae</taxon>
        <taxon>Pacificimonas</taxon>
    </lineage>
</organism>
<reference evidence="2 3" key="1">
    <citation type="submission" date="2021-04" db="EMBL/GenBank/DDBJ databases">
        <authorList>
            <person name="Pira H."/>
            <person name="Risdian C."/>
            <person name="Wink J."/>
        </authorList>
    </citation>
    <scope>NUCLEOTIDE SEQUENCE [LARGE SCALE GENOMIC DNA]</scope>
    <source>
        <strain evidence="2 3">WHA3</strain>
    </source>
</reference>